<feature type="region of interest" description="Disordered" evidence="1">
    <location>
        <begin position="34"/>
        <end position="66"/>
    </location>
</feature>
<dbReference type="EMBL" id="FRCB01000002">
    <property type="protein sequence ID" value="SHL70505.1"/>
    <property type="molecule type" value="Genomic_DNA"/>
</dbReference>
<protein>
    <submittedName>
        <fullName evidence="2">Uncharacterized protein</fullName>
    </submittedName>
</protein>
<reference evidence="2 3" key="1">
    <citation type="submission" date="2016-11" db="EMBL/GenBank/DDBJ databases">
        <authorList>
            <person name="Varghese N."/>
            <person name="Submissions S."/>
        </authorList>
    </citation>
    <scope>NUCLEOTIDE SEQUENCE [LARGE SCALE GENOMIC DNA]</scope>
    <source>
        <strain evidence="2 3">DSM 28249</strain>
    </source>
</reference>
<gene>
    <name evidence="2" type="ORF">SAMN05443432_102294</name>
</gene>
<sequence>MKTPPATNTRAGLEMIERDSFNCYSITRRAVVGNHRQEHDTPLSTPATVGGLSDRIPPGRPGNRRHDGFMFRVRDGGHAHRLIADIGAVMEGQK</sequence>
<proteinExistence type="predicted"/>
<evidence type="ECO:0000313" key="3">
    <source>
        <dbReference type="Proteomes" id="UP000322545"/>
    </source>
</evidence>
<name>A0A1M7CTF7_9RHOB</name>
<organism evidence="2 3">
    <name type="scientific">Roseovarius litoreus</name>
    <dbReference type="NCBI Taxonomy" id="1155722"/>
    <lineage>
        <taxon>Bacteria</taxon>
        <taxon>Pseudomonadati</taxon>
        <taxon>Pseudomonadota</taxon>
        <taxon>Alphaproteobacteria</taxon>
        <taxon>Rhodobacterales</taxon>
        <taxon>Roseobacteraceae</taxon>
        <taxon>Roseovarius</taxon>
    </lineage>
</organism>
<dbReference type="AlphaFoldDB" id="A0A1M7CTF7"/>
<evidence type="ECO:0000256" key="1">
    <source>
        <dbReference type="SAM" id="MobiDB-lite"/>
    </source>
</evidence>
<dbReference type="Proteomes" id="UP000322545">
    <property type="component" value="Unassembled WGS sequence"/>
</dbReference>
<accession>A0A1M7CTF7</accession>
<evidence type="ECO:0000313" key="2">
    <source>
        <dbReference type="EMBL" id="SHL70505.1"/>
    </source>
</evidence>
<keyword evidence="3" id="KW-1185">Reference proteome</keyword>